<dbReference type="OrthoDB" id="8993954at2"/>
<evidence type="ECO:0000313" key="3">
    <source>
        <dbReference type="EMBL" id="EWY37618.1"/>
    </source>
</evidence>
<dbReference type="Pfam" id="PF06276">
    <property type="entry name" value="FhuF"/>
    <property type="match status" value="1"/>
</dbReference>
<protein>
    <recommendedName>
        <fullName evidence="5">Siderophore-iron reductase FhuF</fullName>
    </recommendedName>
</protein>
<sequence length="248" mass="26549">MTEPTPFTFLDGPAGRFGACLVPPASAPGAIPATDLIAAGGLDLALETLRARYPDGEARALLSLWSRYYFYKLIPPVMLGALLTGRTLPLDLAGTGVKHDADGLPAAIVLPHEGTAAPDPVPAQAVLGPLARDHLEPLIEALAAQARVSARVLWGNAAGYLHWVVEQLAADHETFGPASPAIIEADALIHSRTWPDGWTNALDEPMRHTDCPGGQQRHRKVCCLLYRVPGRDLCSYCPLTLRQPKAKH</sequence>
<dbReference type="Pfam" id="PF11575">
    <property type="entry name" value="FhuF_C"/>
    <property type="match status" value="1"/>
</dbReference>
<feature type="domain" description="Ferric siderophore reductase C-terminal" evidence="2">
    <location>
        <begin position="219"/>
        <end position="239"/>
    </location>
</feature>
<comment type="caution">
    <text evidence="3">The sequence shown here is derived from an EMBL/GenBank/DDBJ whole genome shotgun (WGS) entry which is preliminary data.</text>
</comment>
<evidence type="ECO:0000259" key="2">
    <source>
        <dbReference type="Pfam" id="PF11575"/>
    </source>
</evidence>
<dbReference type="GO" id="GO:0051537">
    <property type="term" value="F:2 iron, 2 sulfur cluster binding"/>
    <property type="evidence" value="ECO:0007669"/>
    <property type="project" value="InterPro"/>
</dbReference>
<dbReference type="EMBL" id="AVFL01000025">
    <property type="protein sequence ID" value="EWY37618.1"/>
    <property type="molecule type" value="Genomic_DNA"/>
</dbReference>
<dbReference type="InterPro" id="IPR008090">
    <property type="entry name" value="Fe_iron_reduct"/>
</dbReference>
<proteinExistence type="predicted"/>
<dbReference type="RefSeq" id="WP_051513182.1">
    <property type="nucleotide sequence ID" value="NZ_AVFL01000025.1"/>
</dbReference>
<dbReference type="GO" id="GO:0003824">
    <property type="term" value="F:catalytic activity"/>
    <property type="evidence" value="ECO:0007669"/>
    <property type="project" value="UniProtKB-ARBA"/>
</dbReference>
<dbReference type="InterPro" id="IPR022770">
    <property type="entry name" value="IucA/IucC-like_C"/>
</dbReference>
<gene>
    <name evidence="3" type="ORF">N825_17295</name>
</gene>
<accession>W9H1L5</accession>
<name>W9H1L5_9PROT</name>
<dbReference type="NCBIfam" id="TIGR03951">
    <property type="entry name" value="Fe_III_red_FhuF"/>
    <property type="match status" value="1"/>
</dbReference>
<dbReference type="Proteomes" id="UP000019486">
    <property type="component" value="Unassembled WGS sequence"/>
</dbReference>
<reference evidence="3 4" key="1">
    <citation type="submission" date="2013-08" db="EMBL/GenBank/DDBJ databases">
        <title>The genome sequence of Skermanella stibiiresistens.</title>
        <authorList>
            <person name="Zhu W."/>
            <person name="Wang G."/>
        </authorList>
    </citation>
    <scope>NUCLEOTIDE SEQUENCE [LARGE SCALE GENOMIC DNA]</scope>
    <source>
        <strain evidence="3 4">SB22</strain>
    </source>
</reference>
<evidence type="ECO:0008006" key="5">
    <source>
        <dbReference type="Google" id="ProtNLM"/>
    </source>
</evidence>
<organism evidence="3 4">
    <name type="scientific">Skermanella stibiiresistens SB22</name>
    <dbReference type="NCBI Taxonomy" id="1385369"/>
    <lineage>
        <taxon>Bacteria</taxon>
        <taxon>Pseudomonadati</taxon>
        <taxon>Pseudomonadota</taxon>
        <taxon>Alphaproteobacteria</taxon>
        <taxon>Rhodospirillales</taxon>
        <taxon>Azospirillaceae</taxon>
        <taxon>Skermanella</taxon>
    </lineage>
</organism>
<evidence type="ECO:0000259" key="1">
    <source>
        <dbReference type="Pfam" id="PF06276"/>
    </source>
</evidence>
<keyword evidence="4" id="KW-1185">Reference proteome</keyword>
<feature type="domain" description="Aerobactin siderophore biosynthesis IucA/IucC-like C-terminal" evidence="1">
    <location>
        <begin position="63"/>
        <end position="209"/>
    </location>
</feature>
<evidence type="ECO:0000313" key="4">
    <source>
        <dbReference type="Proteomes" id="UP000019486"/>
    </source>
</evidence>
<dbReference type="STRING" id="1385369.N825_17295"/>
<dbReference type="AlphaFoldDB" id="W9H1L5"/>
<dbReference type="InterPro" id="IPR024726">
    <property type="entry name" value="FhuF_C"/>
</dbReference>